<sequence>MLRSSLFTRHVCRSTRGAANNKPTTPHNPAGSSLLQLTKLLFGNPTLYPIDTQTPSRENSWEFSEGAGVTRLTGRRVSADGLCDGSHRLGSVGSQSQGRQGSTSQSAFRPIVQCLPTSQSHQSNHAGRDSS</sequence>
<name>A0A5B0NBV7_PUCGR</name>
<comment type="caution">
    <text evidence="2">The sequence shown here is derived from an EMBL/GenBank/DDBJ whole genome shotgun (WGS) entry which is preliminary data.</text>
</comment>
<dbReference type="Proteomes" id="UP000325313">
    <property type="component" value="Unassembled WGS sequence"/>
</dbReference>
<dbReference type="AlphaFoldDB" id="A0A5B0NBV7"/>
<reference evidence="2 3" key="1">
    <citation type="submission" date="2019-05" db="EMBL/GenBank/DDBJ databases">
        <title>Emergence of the Ug99 lineage of the wheat stem rust pathogen through somatic hybridization.</title>
        <authorList>
            <person name="Li F."/>
            <person name="Upadhyaya N.M."/>
            <person name="Sperschneider J."/>
            <person name="Matny O."/>
            <person name="Nguyen-Phuc H."/>
            <person name="Mago R."/>
            <person name="Raley C."/>
            <person name="Miller M.E."/>
            <person name="Silverstein K.A.T."/>
            <person name="Henningsen E."/>
            <person name="Hirsch C.D."/>
            <person name="Visser B."/>
            <person name="Pretorius Z.A."/>
            <person name="Steffenson B.J."/>
            <person name="Schwessinger B."/>
            <person name="Dodds P.N."/>
            <person name="Figueroa M."/>
        </authorList>
    </citation>
    <scope>NUCLEOTIDE SEQUENCE [LARGE SCALE GENOMIC DNA]</scope>
    <source>
        <strain evidence="2 3">Ug99</strain>
    </source>
</reference>
<dbReference type="EMBL" id="VDEP01000413">
    <property type="protein sequence ID" value="KAA1086183.1"/>
    <property type="molecule type" value="Genomic_DNA"/>
</dbReference>
<feature type="compositionally biased region" description="Polar residues" evidence="1">
    <location>
        <begin position="115"/>
        <end position="125"/>
    </location>
</feature>
<feature type="compositionally biased region" description="Low complexity" evidence="1">
    <location>
        <begin position="90"/>
        <end position="106"/>
    </location>
</feature>
<feature type="region of interest" description="Disordered" evidence="1">
    <location>
        <begin position="79"/>
        <end position="131"/>
    </location>
</feature>
<gene>
    <name evidence="2" type="ORF">PGTUg99_016898</name>
</gene>
<protein>
    <submittedName>
        <fullName evidence="2">Uncharacterized protein</fullName>
    </submittedName>
</protein>
<feature type="region of interest" description="Disordered" evidence="1">
    <location>
        <begin position="13"/>
        <end position="32"/>
    </location>
</feature>
<accession>A0A5B0NBV7</accession>
<organism evidence="2 3">
    <name type="scientific">Puccinia graminis f. sp. tritici</name>
    <dbReference type="NCBI Taxonomy" id="56615"/>
    <lineage>
        <taxon>Eukaryota</taxon>
        <taxon>Fungi</taxon>
        <taxon>Dikarya</taxon>
        <taxon>Basidiomycota</taxon>
        <taxon>Pucciniomycotina</taxon>
        <taxon>Pucciniomycetes</taxon>
        <taxon>Pucciniales</taxon>
        <taxon>Pucciniaceae</taxon>
        <taxon>Puccinia</taxon>
    </lineage>
</organism>
<proteinExistence type="predicted"/>
<feature type="compositionally biased region" description="Polar residues" evidence="1">
    <location>
        <begin position="17"/>
        <end position="32"/>
    </location>
</feature>
<evidence type="ECO:0000313" key="3">
    <source>
        <dbReference type="Proteomes" id="UP000325313"/>
    </source>
</evidence>
<evidence type="ECO:0000313" key="2">
    <source>
        <dbReference type="EMBL" id="KAA1086183.1"/>
    </source>
</evidence>
<evidence type="ECO:0000256" key="1">
    <source>
        <dbReference type="SAM" id="MobiDB-lite"/>
    </source>
</evidence>